<sequence length="62" mass="6676">MIYAKPHSQGSVLALQARYGNYINGEFVAPVGGQYFTNTSPVDASVIGEFPRSDAKDIDKAL</sequence>
<name>A0ABY1BRH9_9PSED</name>
<keyword evidence="1" id="KW-0560">Oxidoreductase</keyword>
<accession>A0ABY1BRH9</accession>
<dbReference type="Gene3D" id="3.40.605.10">
    <property type="entry name" value="Aldehyde Dehydrogenase, Chain A, domain 1"/>
    <property type="match status" value="1"/>
</dbReference>
<dbReference type="InterPro" id="IPR016161">
    <property type="entry name" value="Ald_DH/histidinol_DH"/>
</dbReference>
<dbReference type="InterPro" id="IPR016162">
    <property type="entry name" value="Ald_DH_N"/>
</dbReference>
<dbReference type="SUPFAM" id="SSF53720">
    <property type="entry name" value="ALDH-like"/>
    <property type="match status" value="1"/>
</dbReference>
<feature type="non-terminal residue" evidence="2">
    <location>
        <position position="62"/>
    </location>
</feature>
<reference evidence="2 3" key="1">
    <citation type="submission" date="2016-10" db="EMBL/GenBank/DDBJ databases">
        <authorList>
            <person name="Varghese N."/>
            <person name="Submissions S."/>
        </authorList>
    </citation>
    <scope>NUCLEOTIDE SEQUENCE [LARGE SCALE GENOMIC DNA]</scope>
    <source>
        <strain evidence="2 3">CIP 109853</strain>
    </source>
</reference>
<organism evidence="2 3">
    <name type="scientific">Pseudomonas cuatrocienegasensis</name>
    <dbReference type="NCBI Taxonomy" id="543360"/>
    <lineage>
        <taxon>Bacteria</taxon>
        <taxon>Pseudomonadati</taxon>
        <taxon>Pseudomonadota</taxon>
        <taxon>Gammaproteobacteria</taxon>
        <taxon>Pseudomonadales</taxon>
        <taxon>Pseudomonadaceae</taxon>
        <taxon>Pseudomonas</taxon>
    </lineage>
</organism>
<dbReference type="Proteomes" id="UP000198512">
    <property type="component" value="Unassembled WGS sequence"/>
</dbReference>
<evidence type="ECO:0000256" key="1">
    <source>
        <dbReference type="ARBA" id="ARBA00023002"/>
    </source>
</evidence>
<protein>
    <submittedName>
        <fullName evidence="2">Aldehyde dehydrogenase (NAD+)/aldehyde dehydrogenase</fullName>
    </submittedName>
</protein>
<proteinExistence type="predicted"/>
<dbReference type="EMBL" id="FOFP01000032">
    <property type="protein sequence ID" value="SER46129.1"/>
    <property type="molecule type" value="Genomic_DNA"/>
</dbReference>
<evidence type="ECO:0000313" key="3">
    <source>
        <dbReference type="Proteomes" id="UP000198512"/>
    </source>
</evidence>
<gene>
    <name evidence="2" type="ORF">SAMN05216600_13213</name>
</gene>
<evidence type="ECO:0000313" key="2">
    <source>
        <dbReference type="EMBL" id="SER46129.1"/>
    </source>
</evidence>
<comment type="caution">
    <text evidence="2">The sequence shown here is derived from an EMBL/GenBank/DDBJ whole genome shotgun (WGS) entry which is preliminary data.</text>
</comment>
<keyword evidence="3" id="KW-1185">Reference proteome</keyword>